<name>A0A2W1JMJ7_9CYAN</name>
<protein>
    <submittedName>
        <fullName evidence="4">Mini-ribonuclease 3</fullName>
        <ecNumber evidence="4">3.1.26.-</ecNumber>
    </submittedName>
</protein>
<dbReference type="Pfam" id="PF00636">
    <property type="entry name" value="Ribonuclease_3"/>
    <property type="match status" value="1"/>
</dbReference>
<dbReference type="Proteomes" id="UP000248857">
    <property type="component" value="Unassembled WGS sequence"/>
</dbReference>
<evidence type="ECO:0000313" key="4">
    <source>
        <dbReference type="EMBL" id="PZD71374.1"/>
    </source>
</evidence>
<dbReference type="SUPFAM" id="SSF69065">
    <property type="entry name" value="RNase III domain-like"/>
    <property type="match status" value="1"/>
</dbReference>
<dbReference type="EC" id="3.1.26.-" evidence="4"/>
<gene>
    <name evidence="4" type="primary">mrnC</name>
    <name evidence="4" type="ORF">C1752_06653</name>
</gene>
<dbReference type="InterPro" id="IPR036389">
    <property type="entry name" value="RNase_III_sf"/>
</dbReference>
<comment type="caution">
    <text evidence="4">The sequence shown here is derived from an EMBL/GenBank/DDBJ whole genome shotgun (WGS) entry which is preliminary data.</text>
</comment>
<dbReference type="GO" id="GO:0006364">
    <property type="term" value="P:rRNA processing"/>
    <property type="evidence" value="ECO:0007669"/>
    <property type="project" value="UniProtKB-KW"/>
</dbReference>
<keyword evidence="4" id="KW-0378">Hydrolase</keyword>
<evidence type="ECO:0000259" key="3">
    <source>
        <dbReference type="Pfam" id="PF00636"/>
    </source>
</evidence>
<evidence type="ECO:0000256" key="1">
    <source>
        <dbReference type="ARBA" id="ARBA00022517"/>
    </source>
</evidence>
<evidence type="ECO:0000313" key="5">
    <source>
        <dbReference type="Proteomes" id="UP000248857"/>
    </source>
</evidence>
<keyword evidence="1" id="KW-0690">Ribosome biogenesis</keyword>
<reference evidence="4 5" key="1">
    <citation type="journal article" date="2018" name="Sci. Rep.">
        <title>A novel species of the marine cyanobacterium Acaryochloris with a unique pigment content and lifestyle.</title>
        <authorList>
            <person name="Partensky F."/>
            <person name="Six C."/>
            <person name="Ratin M."/>
            <person name="Garczarek L."/>
            <person name="Vaulot D."/>
            <person name="Probert I."/>
            <person name="Calteau A."/>
            <person name="Gourvil P."/>
            <person name="Marie D."/>
            <person name="Grebert T."/>
            <person name="Bouchier C."/>
            <person name="Le Panse S."/>
            <person name="Gachenot M."/>
            <person name="Rodriguez F."/>
            <person name="Garrido J.L."/>
        </authorList>
    </citation>
    <scope>NUCLEOTIDE SEQUENCE [LARGE SCALE GENOMIC DNA]</scope>
    <source>
        <strain evidence="4 5">RCC1774</strain>
    </source>
</reference>
<dbReference type="PANTHER" id="PTHR34276">
    <property type="entry name" value="MINI-RIBONUCLEASE 3"/>
    <property type="match status" value="1"/>
</dbReference>
<keyword evidence="2" id="KW-0698">rRNA processing</keyword>
<sequence>MNLLSEYLMPSEIDIVRRGRNAASGKPKRIKLGTYQQATGLEALLGYLYLTDPQRLDKVLTHIRNVSQMNVTPLTNSSSEERV</sequence>
<dbReference type="InterPro" id="IPR000999">
    <property type="entry name" value="RNase_III_dom"/>
</dbReference>
<dbReference type="GO" id="GO:0004525">
    <property type="term" value="F:ribonuclease III activity"/>
    <property type="evidence" value="ECO:0007669"/>
    <property type="project" value="InterPro"/>
</dbReference>
<evidence type="ECO:0000256" key="2">
    <source>
        <dbReference type="ARBA" id="ARBA00022552"/>
    </source>
</evidence>
<organism evidence="4 5">
    <name type="scientific">Acaryochloris thomasi RCC1774</name>
    <dbReference type="NCBI Taxonomy" id="1764569"/>
    <lineage>
        <taxon>Bacteria</taxon>
        <taxon>Bacillati</taxon>
        <taxon>Cyanobacteriota</taxon>
        <taxon>Cyanophyceae</taxon>
        <taxon>Acaryochloridales</taxon>
        <taxon>Acaryochloridaceae</taxon>
        <taxon>Acaryochloris</taxon>
        <taxon>Acaryochloris thomasi</taxon>
    </lineage>
</organism>
<dbReference type="EMBL" id="PQWO01000018">
    <property type="protein sequence ID" value="PZD71374.1"/>
    <property type="molecule type" value="Genomic_DNA"/>
</dbReference>
<dbReference type="Gene3D" id="1.10.1520.10">
    <property type="entry name" value="Ribonuclease III domain"/>
    <property type="match status" value="1"/>
</dbReference>
<feature type="domain" description="RNase III" evidence="3">
    <location>
        <begin position="4"/>
        <end position="52"/>
    </location>
</feature>
<dbReference type="AlphaFoldDB" id="A0A2W1JMJ7"/>
<dbReference type="PANTHER" id="PTHR34276:SF1">
    <property type="entry name" value="MINI-RIBONUCLEASE 3"/>
    <property type="match status" value="1"/>
</dbReference>
<accession>A0A2W1JMJ7</accession>
<proteinExistence type="predicted"/>
<keyword evidence="5" id="KW-1185">Reference proteome</keyword>